<dbReference type="InterPro" id="IPR009003">
    <property type="entry name" value="Peptidase_S1_PA"/>
</dbReference>
<reference evidence="10 12" key="1">
    <citation type="journal article" date="2014" name="BMC Genomics">
        <title>Genome sequence of Anopheles sinensis provides insight into genetics basis of mosquito competence for malaria parasites.</title>
        <authorList>
            <person name="Zhou D."/>
            <person name="Zhang D."/>
            <person name="Ding G."/>
            <person name="Shi L."/>
            <person name="Hou Q."/>
            <person name="Ye Y."/>
            <person name="Xu Y."/>
            <person name="Zhou H."/>
            <person name="Xiong C."/>
            <person name="Li S."/>
            <person name="Yu J."/>
            <person name="Hong S."/>
            <person name="Yu X."/>
            <person name="Zou P."/>
            <person name="Chen C."/>
            <person name="Chang X."/>
            <person name="Wang W."/>
            <person name="Lv Y."/>
            <person name="Sun Y."/>
            <person name="Ma L."/>
            <person name="Shen B."/>
            <person name="Zhu C."/>
        </authorList>
    </citation>
    <scope>NUCLEOTIDE SEQUENCE [LARGE SCALE GENOMIC DNA]</scope>
</reference>
<evidence type="ECO:0000256" key="7">
    <source>
        <dbReference type="ARBA" id="ARBA00023180"/>
    </source>
</evidence>
<proteinExistence type="inferred from homology"/>
<keyword evidence="5" id="KW-0391">Immunity</keyword>
<dbReference type="Proteomes" id="UP000030765">
    <property type="component" value="Unassembled WGS sequence"/>
</dbReference>
<dbReference type="Pfam" id="PF00089">
    <property type="entry name" value="Trypsin"/>
    <property type="match status" value="1"/>
</dbReference>
<dbReference type="Gene3D" id="2.40.10.10">
    <property type="entry name" value="Trypsin-like serine proteases"/>
    <property type="match status" value="1"/>
</dbReference>
<keyword evidence="12" id="KW-1185">Reference proteome</keyword>
<evidence type="ECO:0000313" key="11">
    <source>
        <dbReference type="EnsemblMetazoa" id="ASIC014326-PA"/>
    </source>
</evidence>
<dbReference type="GO" id="GO:0005576">
    <property type="term" value="C:extracellular region"/>
    <property type="evidence" value="ECO:0007669"/>
    <property type="project" value="UniProtKB-SubCell"/>
</dbReference>
<dbReference type="GO" id="GO:0045087">
    <property type="term" value="P:innate immune response"/>
    <property type="evidence" value="ECO:0007669"/>
    <property type="project" value="UniProtKB-KW"/>
</dbReference>
<dbReference type="PROSITE" id="PS50240">
    <property type="entry name" value="TRYPSIN_DOM"/>
    <property type="match status" value="1"/>
</dbReference>
<dbReference type="InterPro" id="IPR051487">
    <property type="entry name" value="Ser/Thr_Proteases_Immune/Dev"/>
</dbReference>
<feature type="domain" description="Peptidase S1" evidence="9">
    <location>
        <begin position="1"/>
        <end position="128"/>
    </location>
</feature>
<evidence type="ECO:0000256" key="4">
    <source>
        <dbReference type="ARBA" id="ARBA00022729"/>
    </source>
</evidence>
<dbReference type="GO" id="GO:0006508">
    <property type="term" value="P:proteolysis"/>
    <property type="evidence" value="ECO:0007669"/>
    <property type="project" value="InterPro"/>
</dbReference>
<evidence type="ECO:0000256" key="3">
    <source>
        <dbReference type="ARBA" id="ARBA00022588"/>
    </source>
</evidence>
<dbReference type="VEuPathDB" id="VectorBase:ASIC014326"/>
<dbReference type="InterPro" id="IPR001254">
    <property type="entry name" value="Trypsin_dom"/>
</dbReference>
<keyword evidence="2" id="KW-0964">Secreted</keyword>
<keyword evidence="7" id="KW-0325">Glycoprotein</keyword>
<evidence type="ECO:0000259" key="9">
    <source>
        <dbReference type="PROSITE" id="PS50240"/>
    </source>
</evidence>
<evidence type="ECO:0000313" key="10">
    <source>
        <dbReference type="EMBL" id="KFB46334.1"/>
    </source>
</evidence>
<organism evidence="10">
    <name type="scientific">Anopheles sinensis</name>
    <name type="common">Mosquito</name>
    <dbReference type="NCBI Taxonomy" id="74873"/>
    <lineage>
        <taxon>Eukaryota</taxon>
        <taxon>Metazoa</taxon>
        <taxon>Ecdysozoa</taxon>
        <taxon>Arthropoda</taxon>
        <taxon>Hexapoda</taxon>
        <taxon>Insecta</taxon>
        <taxon>Pterygota</taxon>
        <taxon>Neoptera</taxon>
        <taxon>Endopterygota</taxon>
        <taxon>Diptera</taxon>
        <taxon>Nematocera</taxon>
        <taxon>Culicoidea</taxon>
        <taxon>Culicidae</taxon>
        <taxon>Anophelinae</taxon>
        <taxon>Anopheles</taxon>
    </lineage>
</organism>
<reference evidence="11" key="2">
    <citation type="submission" date="2020-05" db="UniProtKB">
        <authorList>
            <consortium name="EnsemblMetazoa"/>
        </authorList>
    </citation>
    <scope>IDENTIFICATION</scope>
</reference>
<evidence type="ECO:0000256" key="8">
    <source>
        <dbReference type="ARBA" id="ARBA00024195"/>
    </source>
</evidence>
<dbReference type="GO" id="GO:0004252">
    <property type="term" value="F:serine-type endopeptidase activity"/>
    <property type="evidence" value="ECO:0007669"/>
    <property type="project" value="InterPro"/>
</dbReference>
<gene>
    <name evidence="10" type="ORF">ZHAS_00014326</name>
</gene>
<sequence length="128" mass="14561">MPYGVRDRPTFARMFENPWLVLLRHPEESLHFCHGTLINNRYVLTTAVCGSAVVTNENATTRHRPTEIVLGEHDLSTEPDCVTAWNCSLPVRKRSVNRVAIHPHFSNVTNENDIALLFMNDTVQFDSS</sequence>
<dbReference type="OrthoDB" id="7726766at2759"/>
<dbReference type="FunFam" id="2.40.10.10:FF:000028">
    <property type="entry name" value="Serine protease easter"/>
    <property type="match status" value="1"/>
</dbReference>
<dbReference type="SUPFAM" id="SSF50494">
    <property type="entry name" value="Trypsin-like serine proteases"/>
    <property type="match status" value="1"/>
</dbReference>
<evidence type="ECO:0000256" key="2">
    <source>
        <dbReference type="ARBA" id="ARBA00022525"/>
    </source>
</evidence>
<dbReference type="EnsemblMetazoa" id="ASIC014326-RA">
    <property type="protein sequence ID" value="ASIC014326-PA"/>
    <property type="gene ID" value="ASIC014326"/>
</dbReference>
<keyword evidence="6" id="KW-1015">Disulfide bond</keyword>
<evidence type="ECO:0000256" key="1">
    <source>
        <dbReference type="ARBA" id="ARBA00004613"/>
    </source>
</evidence>
<evidence type="ECO:0000256" key="5">
    <source>
        <dbReference type="ARBA" id="ARBA00022859"/>
    </source>
</evidence>
<dbReference type="EMBL" id="KE525316">
    <property type="protein sequence ID" value="KFB46334.1"/>
    <property type="molecule type" value="Genomic_DNA"/>
</dbReference>
<name>A0A084W7Z0_ANOSI</name>
<accession>A0A084W7Z0</accession>
<evidence type="ECO:0000313" key="12">
    <source>
        <dbReference type="Proteomes" id="UP000030765"/>
    </source>
</evidence>
<keyword evidence="3" id="KW-0399">Innate immunity</keyword>
<protein>
    <submittedName>
        <fullName evidence="10">AGAP004639-PA-like protein</fullName>
    </submittedName>
</protein>
<keyword evidence="4" id="KW-0732">Signal</keyword>
<dbReference type="PANTHER" id="PTHR24256">
    <property type="entry name" value="TRYPTASE-RELATED"/>
    <property type="match status" value="1"/>
</dbReference>
<dbReference type="AlphaFoldDB" id="A0A084W7Z0"/>
<evidence type="ECO:0000256" key="6">
    <source>
        <dbReference type="ARBA" id="ARBA00023157"/>
    </source>
</evidence>
<comment type="subcellular location">
    <subcellularLocation>
        <location evidence="1">Secreted</location>
    </subcellularLocation>
</comment>
<dbReference type="STRING" id="74873.A0A084W7Z0"/>
<comment type="similarity">
    <text evidence="8">Belongs to the peptidase S1 family. CLIP subfamily.</text>
</comment>
<dbReference type="InterPro" id="IPR043504">
    <property type="entry name" value="Peptidase_S1_PA_chymotrypsin"/>
</dbReference>
<dbReference type="EMBL" id="ATLV01021323">
    <property type="status" value="NOT_ANNOTATED_CDS"/>
    <property type="molecule type" value="Genomic_DNA"/>
</dbReference>